<dbReference type="InterPro" id="IPR029058">
    <property type="entry name" value="AB_hydrolase_fold"/>
</dbReference>
<dbReference type="Proteomes" id="UP000759131">
    <property type="component" value="Unassembled WGS sequence"/>
</dbReference>
<reference evidence="1" key="1">
    <citation type="submission" date="2020-11" db="EMBL/GenBank/DDBJ databases">
        <authorList>
            <person name="Tran Van P."/>
        </authorList>
    </citation>
    <scope>NUCLEOTIDE SEQUENCE</scope>
</reference>
<evidence type="ECO:0000313" key="2">
    <source>
        <dbReference type="Proteomes" id="UP000759131"/>
    </source>
</evidence>
<dbReference type="OrthoDB" id="7958685at2759"/>
<dbReference type="Gene3D" id="3.40.50.1820">
    <property type="entry name" value="alpha/beta hydrolase"/>
    <property type="match status" value="1"/>
</dbReference>
<sequence length="119" mass="13868">MQGFCQKIFYAIMGFSAHHMDYVYNWLISDYHPIGVRHVGGHLFATQLITKRPTKFDFRESGNIVRYGQPVPPEYDLSTINSTNIALIYAANDWLNDIKDIAYLRVHLKYPTRRGITWS</sequence>
<evidence type="ECO:0000313" key="1">
    <source>
        <dbReference type="EMBL" id="CAD7626871.1"/>
    </source>
</evidence>
<protein>
    <submittedName>
        <fullName evidence="1">Uncharacterized protein</fullName>
    </submittedName>
</protein>
<organism evidence="1">
    <name type="scientific">Medioppia subpectinata</name>
    <dbReference type="NCBI Taxonomy" id="1979941"/>
    <lineage>
        <taxon>Eukaryota</taxon>
        <taxon>Metazoa</taxon>
        <taxon>Ecdysozoa</taxon>
        <taxon>Arthropoda</taxon>
        <taxon>Chelicerata</taxon>
        <taxon>Arachnida</taxon>
        <taxon>Acari</taxon>
        <taxon>Acariformes</taxon>
        <taxon>Sarcoptiformes</taxon>
        <taxon>Oribatida</taxon>
        <taxon>Brachypylina</taxon>
        <taxon>Oppioidea</taxon>
        <taxon>Oppiidae</taxon>
        <taxon>Medioppia</taxon>
    </lineage>
</organism>
<proteinExistence type="predicted"/>
<keyword evidence="2" id="KW-1185">Reference proteome</keyword>
<name>A0A7R9KPA0_9ACAR</name>
<dbReference type="EMBL" id="CAJPIZ010004228">
    <property type="protein sequence ID" value="CAG2107301.1"/>
    <property type="molecule type" value="Genomic_DNA"/>
</dbReference>
<accession>A0A7R9KPA0</accession>
<dbReference type="AlphaFoldDB" id="A0A7R9KPA0"/>
<gene>
    <name evidence="1" type="ORF">OSB1V03_LOCUS7303</name>
</gene>
<dbReference type="EMBL" id="OC858803">
    <property type="protein sequence ID" value="CAD7626871.1"/>
    <property type="molecule type" value="Genomic_DNA"/>
</dbReference>